<evidence type="ECO:0000313" key="3">
    <source>
        <dbReference type="Proteomes" id="UP000054937"/>
    </source>
</evidence>
<keyword evidence="3" id="KW-1185">Reference proteome</keyword>
<dbReference type="OrthoDB" id="10537341at2759"/>
<dbReference type="SUPFAM" id="SSF48403">
    <property type="entry name" value="Ankyrin repeat"/>
    <property type="match status" value="1"/>
</dbReference>
<feature type="region of interest" description="Disordered" evidence="1">
    <location>
        <begin position="1"/>
        <end position="20"/>
    </location>
</feature>
<name>A0A0V0QD79_PSEPJ</name>
<dbReference type="AlphaFoldDB" id="A0A0V0QD79"/>
<sequence>MQSSQEKDNQPINSTVNKQQSSIRNAMYKSIYNNDIEQIKRITRLFDFDPHEEISSPGNKWCPIHYSCYLNKPQSLEYFIALSYRKYKNNFQDIINIQTKDGYTPVMIVALSNSIQSLQILFKYGGIDFSQKFDKNKTIFELIQKYSNDQFKEQFNILYAKNNCVEILPINSLDLEKFPALETLMDQENMQKELNISQKKQLKELLLNGQRNPCCICLSELGYIKYTICCGQPMHESCKPTEKQKCPLCSRQAFQLISEILYPERALIL</sequence>
<accession>A0A0V0QD79</accession>
<dbReference type="EMBL" id="LDAU01000196">
    <property type="protein sequence ID" value="KRX00053.1"/>
    <property type="molecule type" value="Genomic_DNA"/>
</dbReference>
<evidence type="ECO:0000256" key="1">
    <source>
        <dbReference type="SAM" id="MobiDB-lite"/>
    </source>
</evidence>
<protein>
    <submittedName>
        <fullName evidence="2">Ankyrin repeat-containing domain</fullName>
    </submittedName>
</protein>
<organism evidence="2 3">
    <name type="scientific">Pseudocohnilembus persalinus</name>
    <name type="common">Ciliate</name>
    <dbReference type="NCBI Taxonomy" id="266149"/>
    <lineage>
        <taxon>Eukaryota</taxon>
        <taxon>Sar</taxon>
        <taxon>Alveolata</taxon>
        <taxon>Ciliophora</taxon>
        <taxon>Intramacronucleata</taxon>
        <taxon>Oligohymenophorea</taxon>
        <taxon>Scuticociliatia</taxon>
        <taxon>Philasterida</taxon>
        <taxon>Pseudocohnilembidae</taxon>
        <taxon>Pseudocohnilembus</taxon>
    </lineage>
</organism>
<dbReference type="OMA" id="INCKLNT"/>
<evidence type="ECO:0000313" key="2">
    <source>
        <dbReference type="EMBL" id="KRX00053.1"/>
    </source>
</evidence>
<gene>
    <name evidence="2" type="ORF">PPERSA_07250</name>
</gene>
<dbReference type="Proteomes" id="UP000054937">
    <property type="component" value="Unassembled WGS sequence"/>
</dbReference>
<comment type="caution">
    <text evidence="2">The sequence shown here is derived from an EMBL/GenBank/DDBJ whole genome shotgun (WGS) entry which is preliminary data.</text>
</comment>
<dbReference type="InParanoid" id="A0A0V0QD79"/>
<feature type="compositionally biased region" description="Polar residues" evidence="1">
    <location>
        <begin position="10"/>
        <end position="20"/>
    </location>
</feature>
<reference evidence="2 3" key="1">
    <citation type="journal article" date="2015" name="Sci. Rep.">
        <title>Genome of the facultative scuticociliatosis pathogen Pseudocohnilembus persalinus provides insight into its virulence through horizontal gene transfer.</title>
        <authorList>
            <person name="Xiong J."/>
            <person name="Wang G."/>
            <person name="Cheng J."/>
            <person name="Tian M."/>
            <person name="Pan X."/>
            <person name="Warren A."/>
            <person name="Jiang C."/>
            <person name="Yuan D."/>
            <person name="Miao W."/>
        </authorList>
    </citation>
    <scope>NUCLEOTIDE SEQUENCE [LARGE SCALE GENOMIC DNA]</scope>
    <source>
        <strain evidence="2">36N120E</strain>
    </source>
</reference>
<dbReference type="InterPro" id="IPR036770">
    <property type="entry name" value="Ankyrin_rpt-contain_sf"/>
</dbReference>
<proteinExistence type="predicted"/>
<dbReference type="Gene3D" id="1.25.40.20">
    <property type="entry name" value="Ankyrin repeat-containing domain"/>
    <property type="match status" value="1"/>
</dbReference>